<keyword evidence="1" id="KW-1133">Transmembrane helix</keyword>
<evidence type="ECO:0000313" key="3">
    <source>
        <dbReference type="Proteomes" id="UP000824193"/>
    </source>
</evidence>
<feature type="transmembrane region" description="Helical" evidence="1">
    <location>
        <begin position="21"/>
        <end position="42"/>
    </location>
</feature>
<gene>
    <name evidence="2" type="ORF">H9865_10100</name>
</gene>
<comment type="caution">
    <text evidence="2">The sequence shown here is derived from an EMBL/GenBank/DDBJ whole genome shotgun (WGS) entry which is preliminary data.</text>
</comment>
<reference evidence="2" key="1">
    <citation type="journal article" date="2021" name="PeerJ">
        <title>Extensive microbial diversity within the chicken gut microbiome revealed by metagenomics and culture.</title>
        <authorList>
            <person name="Gilroy R."/>
            <person name="Ravi A."/>
            <person name="Getino M."/>
            <person name="Pursley I."/>
            <person name="Horton D.L."/>
            <person name="Alikhan N.F."/>
            <person name="Baker D."/>
            <person name="Gharbi K."/>
            <person name="Hall N."/>
            <person name="Watson M."/>
            <person name="Adriaenssens E.M."/>
            <person name="Foster-Nyarko E."/>
            <person name="Jarju S."/>
            <person name="Secka A."/>
            <person name="Antonio M."/>
            <person name="Oren A."/>
            <person name="Chaudhuri R.R."/>
            <person name="La Ragione R."/>
            <person name="Hildebrand F."/>
            <person name="Pallen M.J."/>
        </authorList>
    </citation>
    <scope>NUCLEOTIDE SEQUENCE</scope>
    <source>
        <strain evidence="2">2239</strain>
    </source>
</reference>
<proteinExistence type="predicted"/>
<name>A0A9D2AE40_9FIRM</name>
<dbReference type="EMBL" id="DXFW01000035">
    <property type="protein sequence ID" value="HIX06428.1"/>
    <property type="molecule type" value="Genomic_DNA"/>
</dbReference>
<sequence length="225" mass="24682">MKRNGRAVRLLRTWREDYARRTLLSAGASFACTALFAVYNGYLGIRCGSVWHKSIAGFYLLLTAVRGSALLAERRVRARPAPEQERCRRRTFLVSSVLLLVLDLALILPVSMMVVLEKPVDLGLIPAIAMAAYTTWKVTAASLHIGRLRRNPGGNILLAELRTVNFIDALVAVLTLQNTLIMVERTAADENGMLPVSAASSGVIWGAIVAITLRMLQKGLEQTKP</sequence>
<dbReference type="PROSITE" id="PS51257">
    <property type="entry name" value="PROKAR_LIPOPROTEIN"/>
    <property type="match status" value="1"/>
</dbReference>
<keyword evidence="1" id="KW-0472">Membrane</keyword>
<reference evidence="2" key="2">
    <citation type="submission" date="2021-04" db="EMBL/GenBank/DDBJ databases">
        <authorList>
            <person name="Gilroy R."/>
        </authorList>
    </citation>
    <scope>NUCLEOTIDE SEQUENCE</scope>
    <source>
        <strain evidence="2">2239</strain>
    </source>
</reference>
<feature type="transmembrane region" description="Helical" evidence="1">
    <location>
        <begin position="92"/>
        <end position="116"/>
    </location>
</feature>
<dbReference type="Proteomes" id="UP000824193">
    <property type="component" value="Unassembled WGS sequence"/>
</dbReference>
<feature type="transmembrane region" description="Helical" evidence="1">
    <location>
        <begin position="195"/>
        <end position="216"/>
    </location>
</feature>
<protein>
    <submittedName>
        <fullName evidence="2">Uncharacterized protein</fullName>
    </submittedName>
</protein>
<feature type="transmembrane region" description="Helical" evidence="1">
    <location>
        <begin position="54"/>
        <end position="72"/>
    </location>
</feature>
<keyword evidence="1" id="KW-0812">Transmembrane</keyword>
<evidence type="ECO:0000313" key="2">
    <source>
        <dbReference type="EMBL" id="HIX06428.1"/>
    </source>
</evidence>
<organism evidence="2 3">
    <name type="scientific">Candidatus Allofournierella pullicola</name>
    <dbReference type="NCBI Taxonomy" id="2838596"/>
    <lineage>
        <taxon>Bacteria</taxon>
        <taxon>Bacillati</taxon>
        <taxon>Bacillota</taxon>
        <taxon>Clostridia</taxon>
        <taxon>Eubacteriales</taxon>
        <taxon>Oscillospiraceae</taxon>
        <taxon>Allofournierella</taxon>
    </lineage>
</organism>
<evidence type="ECO:0000256" key="1">
    <source>
        <dbReference type="SAM" id="Phobius"/>
    </source>
</evidence>
<feature type="transmembrane region" description="Helical" evidence="1">
    <location>
        <begin position="122"/>
        <end position="143"/>
    </location>
</feature>
<dbReference type="AlphaFoldDB" id="A0A9D2AE40"/>
<accession>A0A9D2AE40</accession>